<keyword evidence="6" id="KW-0479">Metal-binding</keyword>
<gene>
    <name evidence="12" type="ordered locus">Tmath_1005</name>
</gene>
<evidence type="ECO:0000256" key="8">
    <source>
        <dbReference type="ARBA" id="ARBA00023004"/>
    </source>
</evidence>
<keyword evidence="8" id="KW-0408">Iron</keyword>
<dbReference type="InterPro" id="IPR013785">
    <property type="entry name" value="Aldolase_TIM"/>
</dbReference>
<accession>A0ABM5LPM4</accession>
<feature type="domain" description="NADH:flavin oxidoreductase/NADH oxidase N-terminal" evidence="10">
    <location>
        <begin position="85"/>
        <end position="177"/>
    </location>
</feature>
<dbReference type="Gene3D" id="3.40.50.720">
    <property type="entry name" value="NAD(P)-binding Rossmann-like Domain"/>
    <property type="match status" value="1"/>
</dbReference>
<dbReference type="Gene3D" id="3.50.50.60">
    <property type="entry name" value="FAD/NAD(P)-binding domain"/>
    <property type="match status" value="1"/>
</dbReference>
<dbReference type="InterPro" id="IPR051793">
    <property type="entry name" value="NADH:flavin_oxidoreductase"/>
</dbReference>
<evidence type="ECO:0000256" key="5">
    <source>
        <dbReference type="ARBA" id="ARBA00022643"/>
    </source>
</evidence>
<feature type="domain" description="FAD/NAD(P)-binding" evidence="11">
    <location>
        <begin position="430"/>
        <end position="651"/>
    </location>
</feature>
<evidence type="ECO:0000313" key="13">
    <source>
        <dbReference type="Proteomes" id="UP000002064"/>
    </source>
</evidence>
<evidence type="ECO:0000256" key="7">
    <source>
        <dbReference type="ARBA" id="ARBA00023002"/>
    </source>
</evidence>
<evidence type="ECO:0000313" key="12">
    <source>
        <dbReference type="EMBL" id="ADH60727.1"/>
    </source>
</evidence>
<keyword evidence="9" id="KW-0411">Iron-sulfur</keyword>
<dbReference type="Pfam" id="PF00724">
    <property type="entry name" value="Oxidored_FMN"/>
    <property type="match status" value="2"/>
</dbReference>
<dbReference type="PRINTS" id="PR00469">
    <property type="entry name" value="PNDRDTASEII"/>
</dbReference>
<evidence type="ECO:0000256" key="4">
    <source>
        <dbReference type="ARBA" id="ARBA00022630"/>
    </source>
</evidence>
<dbReference type="Gene3D" id="3.20.20.70">
    <property type="entry name" value="Aldolase class I"/>
    <property type="match status" value="1"/>
</dbReference>
<evidence type="ECO:0000256" key="3">
    <source>
        <dbReference type="ARBA" id="ARBA00011048"/>
    </source>
</evidence>
<evidence type="ECO:0000256" key="2">
    <source>
        <dbReference type="ARBA" id="ARBA00001966"/>
    </source>
</evidence>
<keyword evidence="5" id="KW-0288">FMN</keyword>
<dbReference type="SUPFAM" id="SSF51395">
    <property type="entry name" value="FMN-linked oxidoreductases"/>
    <property type="match status" value="1"/>
</dbReference>
<comment type="cofactor">
    <cofactor evidence="1">
        <name>FMN</name>
        <dbReference type="ChEBI" id="CHEBI:58210"/>
    </cofactor>
</comment>
<proteinExistence type="inferred from homology"/>
<comment type="cofactor">
    <cofactor evidence="2">
        <name>[4Fe-4S] cluster</name>
        <dbReference type="ChEBI" id="CHEBI:49883"/>
    </cofactor>
</comment>
<evidence type="ECO:0000256" key="1">
    <source>
        <dbReference type="ARBA" id="ARBA00001917"/>
    </source>
</evidence>
<dbReference type="InterPro" id="IPR001155">
    <property type="entry name" value="OxRdtase_FMN_N"/>
</dbReference>
<dbReference type="Pfam" id="PF07992">
    <property type="entry name" value="Pyr_redox_2"/>
    <property type="match status" value="1"/>
</dbReference>
<dbReference type="CDD" id="cd02803">
    <property type="entry name" value="OYE_like_FMN_family"/>
    <property type="match status" value="1"/>
</dbReference>
<sequence>MSFLFILSNILCYGRLSHAKFFSALDILLSWQTVKKIFNWRKFTLSPHKFVLMGIIKLYYFTYNDTRGTILITKEVINMLLKEGKIGKIKLKNRLIMLPTVTNLSNEGFVSEREVEYYKRRSKGVSLVIVGASYVNKLGKFFINQIGIDDYDKIEGLKRLSEVIRQNGAKAGIQLAMHNPKYKPSDFTKQQIQGFVQDFVEAAIRAEKSGFDAVELHFAHGWFVNQFLSPDTNKRTDEYGGNFEGRTKFAIDILRGVKKALPEMTVICRINGSDFTDGGFTIDESVRFAKLLEGYGADALDISGGVSSTSEYHISPMGIEDRPLIGVVKRIKENVTIPVIAVDKLGSVYDWEKILEDGIADFIGIARGFIGDPDLVEKLIKGEEEDIRYCIHCNQACIAYIQKGLSVSCMINPEVGREKEFEVKTDKPLNIAVIGGGPAGMSAAKYLAKKGHNVTLFEKENKLGGQLNVAKVPPHKQEIGKVIEYLENDLKKYNVMVHLNKKISLSEIKEMPYDKIVIATGSKPAKIDLDTDIKPYTAIEVLEGNIPKGKDIAIIGGGLTGLETAEYLAEKGKNVTVLEIKEEVGEGIYPMVKKLLLNRLKDLKVNIITNALIKEISGGKLMYTSNDTYKVVKVEDIVLAVGNLPDTEFEELKNEDRYYFIGDCKTVASAVEAIRDGAELSLII</sequence>
<organism evidence="12 13">
    <name type="scientific">Thermoanaerobacter mathranii subsp. mathranii (strain DSM 11426 / CCUG 53645 / CIP 108742 / A3)</name>
    <dbReference type="NCBI Taxonomy" id="583358"/>
    <lineage>
        <taxon>Bacteria</taxon>
        <taxon>Bacillati</taxon>
        <taxon>Bacillota</taxon>
        <taxon>Clostridia</taxon>
        <taxon>Thermoanaerobacterales</taxon>
        <taxon>Thermoanaerobacteraceae</taxon>
        <taxon>Thermoanaerobacter</taxon>
    </lineage>
</organism>
<keyword evidence="4" id="KW-0285">Flavoprotein</keyword>
<dbReference type="InterPro" id="IPR023753">
    <property type="entry name" value="FAD/NAD-binding_dom"/>
</dbReference>
<keyword evidence="13" id="KW-1185">Reference proteome</keyword>
<protein>
    <submittedName>
        <fullName evidence="12">NADH:flavin oxidoreductase/NADH oxidase</fullName>
    </submittedName>
</protein>
<evidence type="ECO:0000259" key="11">
    <source>
        <dbReference type="Pfam" id="PF07992"/>
    </source>
</evidence>
<dbReference type="InterPro" id="IPR036188">
    <property type="entry name" value="FAD/NAD-bd_sf"/>
</dbReference>
<evidence type="ECO:0000259" key="10">
    <source>
        <dbReference type="Pfam" id="PF00724"/>
    </source>
</evidence>
<comment type="similarity">
    <text evidence="3">In the N-terminal section; belongs to the NADH:flavin oxidoreductase/NADH oxidase family.</text>
</comment>
<reference evidence="12 13" key="1">
    <citation type="submission" date="2010-05" db="EMBL/GenBank/DDBJ databases">
        <title>Complete sequence of Thermoanaerobacter mathranii subsp. mathranii mathranii str. A3.</title>
        <authorList>
            <consortium name="US DOE Joint Genome Institute"/>
            <person name="Lucas S."/>
            <person name="Copeland A."/>
            <person name="Lapidus A."/>
            <person name="Cheng J.-F."/>
            <person name="Bruce D."/>
            <person name="Goodwin L."/>
            <person name="Pitluck S."/>
            <person name="Held B."/>
            <person name="Detter J.C."/>
            <person name="Han C."/>
            <person name="Tapia R."/>
            <person name="Land M."/>
            <person name="Hauser L."/>
            <person name="Kyrpides N."/>
            <person name="Mikhailova N."/>
            <person name="Zhou J."/>
            <person name="Hemme C."/>
            <person name="Woyke T."/>
        </authorList>
    </citation>
    <scope>NUCLEOTIDE SEQUENCE [LARGE SCALE GENOMIC DNA]</scope>
    <source>
        <strain evidence="12 13">A3</strain>
    </source>
</reference>
<keyword evidence="7" id="KW-0560">Oxidoreductase</keyword>
<feature type="domain" description="NADH:flavin oxidoreductase/NADH oxidase N-terminal" evidence="10">
    <location>
        <begin position="179"/>
        <end position="384"/>
    </location>
</feature>
<dbReference type="EMBL" id="CP002032">
    <property type="protein sequence ID" value="ADH60727.1"/>
    <property type="molecule type" value="Genomic_DNA"/>
</dbReference>
<evidence type="ECO:0000256" key="6">
    <source>
        <dbReference type="ARBA" id="ARBA00022723"/>
    </source>
</evidence>
<evidence type="ECO:0000256" key="9">
    <source>
        <dbReference type="ARBA" id="ARBA00023014"/>
    </source>
</evidence>
<dbReference type="PANTHER" id="PTHR42917:SF2">
    <property type="entry name" value="2,4-DIENOYL-COA REDUCTASE [(2E)-ENOYL-COA-PRODUCING]"/>
    <property type="match status" value="1"/>
</dbReference>
<dbReference type="PRINTS" id="PR00368">
    <property type="entry name" value="FADPNR"/>
</dbReference>
<name>A0ABM5LPM4_THEM3</name>
<dbReference type="PANTHER" id="PTHR42917">
    <property type="entry name" value="2,4-DIENOYL-COA REDUCTASE"/>
    <property type="match status" value="1"/>
</dbReference>
<dbReference type="SUPFAM" id="SSF51905">
    <property type="entry name" value="FAD/NAD(P)-binding domain"/>
    <property type="match status" value="1"/>
</dbReference>
<dbReference type="Proteomes" id="UP000002064">
    <property type="component" value="Chromosome"/>
</dbReference>